<evidence type="ECO:0000313" key="6">
    <source>
        <dbReference type="EMBL" id="CEG02060.1"/>
    </source>
</evidence>
<feature type="domain" description="Prolyl 4-hydroxylase alpha subunit" evidence="5">
    <location>
        <begin position="18"/>
        <end position="210"/>
    </location>
</feature>
<feature type="compositionally biased region" description="Acidic residues" evidence="4">
    <location>
        <begin position="218"/>
        <end position="241"/>
    </location>
</feature>
<proteinExistence type="predicted"/>
<dbReference type="GeneID" id="9837875"/>
<dbReference type="PANTHER" id="PTHR12117:SF0">
    <property type="entry name" value="PROLYL 3-HYDROXYLASE OGFOD1"/>
    <property type="match status" value="1"/>
</dbReference>
<dbReference type="InterPro" id="IPR044862">
    <property type="entry name" value="Pro_4_hyd_alph_FE2OG_OXY"/>
</dbReference>
<protein>
    <submittedName>
        <fullName evidence="6">Oxoglutarate/iron-dependent dioxygenase</fullName>
    </submittedName>
</protein>
<organism evidence="6 7">
    <name type="scientific">Ostreococcus tauri</name>
    <name type="common">Marine green alga</name>
    <dbReference type="NCBI Taxonomy" id="70448"/>
    <lineage>
        <taxon>Eukaryota</taxon>
        <taxon>Viridiplantae</taxon>
        <taxon>Chlorophyta</taxon>
        <taxon>Mamiellophyceae</taxon>
        <taxon>Mamiellales</taxon>
        <taxon>Bathycoccaceae</taxon>
        <taxon>Ostreococcus</taxon>
    </lineage>
</organism>
<dbReference type="Proteomes" id="UP000009170">
    <property type="component" value="Unassembled WGS sequence"/>
</dbReference>
<dbReference type="PANTHER" id="PTHR12117">
    <property type="entry name" value="HISTONE ACETYLTRANSFERASE COMPLEX"/>
    <property type="match status" value="1"/>
</dbReference>
<keyword evidence="2 6" id="KW-0223">Dioxygenase</keyword>
<reference evidence="6 7" key="2">
    <citation type="journal article" date="2014" name="BMC Genomics">
        <title>An improved genome of the model marine alga Ostreococcus tauri unfolds by assessing Illumina de novo assemblies.</title>
        <authorList>
            <person name="Blanc-Mathieu R."/>
            <person name="Verhelst B."/>
            <person name="Derelle E."/>
            <person name="Rombauts S."/>
            <person name="Bouget F.Y."/>
            <person name="Carre I."/>
            <person name="Chateau A."/>
            <person name="Eyre-Walker A."/>
            <person name="Grimsley N."/>
            <person name="Moreau H."/>
            <person name="Piegu B."/>
            <person name="Rivals E."/>
            <person name="Schackwitz W."/>
            <person name="Van de Peer Y."/>
            <person name="Piganeau G."/>
        </authorList>
    </citation>
    <scope>NUCLEOTIDE SEQUENCE [LARGE SCALE GENOMIC DNA]</scope>
    <source>
        <strain evidence="7">OTTH 0595 / CCAP 157/2 / RCC745</strain>
    </source>
</reference>
<evidence type="ECO:0000256" key="2">
    <source>
        <dbReference type="ARBA" id="ARBA00022964"/>
    </source>
</evidence>
<dbReference type="KEGG" id="ota:OT_ostta14g01385"/>
<dbReference type="GO" id="GO:0016705">
    <property type="term" value="F:oxidoreductase activity, acting on paired donors, with incorporation or reduction of molecular oxygen"/>
    <property type="evidence" value="ECO:0007669"/>
    <property type="project" value="InterPro"/>
</dbReference>
<dbReference type="InParanoid" id="A0A096PBP2"/>
<dbReference type="SMART" id="SM00702">
    <property type="entry name" value="P4Hc"/>
    <property type="match status" value="1"/>
</dbReference>
<dbReference type="GO" id="GO:0005506">
    <property type="term" value="F:iron ion binding"/>
    <property type="evidence" value="ECO:0007669"/>
    <property type="project" value="InterPro"/>
</dbReference>
<dbReference type="STRING" id="70448.A0A096PBP2"/>
<keyword evidence="3" id="KW-0560">Oxidoreductase</keyword>
<sequence>MLARAGASRALLRAVDGENIVVVDDLLPTHVATAMREDLESVDDATWERARLDYEEVTHDFDATTSAEAVNQFTRVAFALQRAAQAAAASGTGQAHETDFDQLYPSFTASRYVKRDGIEPHDDVAFVPVELADGGYEVHARAFAGVYYLTPDDWDVEVDGGALEDLESENGRLIEPKFNRFVCFSVPRSHAVREVKSETKTRRSIFGWWYRPAREDEVPNDYFDDTDDENEEEGENNDYDQSEAAVVPAKRRKS</sequence>
<evidence type="ECO:0000256" key="4">
    <source>
        <dbReference type="SAM" id="MobiDB-lite"/>
    </source>
</evidence>
<name>A0A096PBP2_OSTTA</name>
<dbReference type="GO" id="GO:0031418">
    <property type="term" value="F:L-ascorbic acid binding"/>
    <property type="evidence" value="ECO:0007669"/>
    <property type="project" value="InterPro"/>
</dbReference>
<comment type="caution">
    <text evidence="6">The sequence shown here is derived from an EMBL/GenBank/DDBJ whole genome shotgun (WGS) entry which is preliminary data.</text>
</comment>
<dbReference type="OrthoDB" id="430522at2759"/>
<dbReference type="GO" id="GO:0051213">
    <property type="term" value="F:dioxygenase activity"/>
    <property type="evidence" value="ECO:0007669"/>
    <property type="project" value="UniProtKB-KW"/>
</dbReference>
<dbReference type="EMBL" id="CAID01000014">
    <property type="protein sequence ID" value="CEG02060.1"/>
    <property type="molecule type" value="Genomic_DNA"/>
</dbReference>
<gene>
    <name evidence="6" type="ORF">OT_ostta14g01385</name>
</gene>
<dbReference type="InterPro" id="IPR006620">
    <property type="entry name" value="Pro_4_hyd_alph"/>
</dbReference>
<accession>A0A096PBP2</accession>
<keyword evidence="7" id="KW-1185">Reference proteome</keyword>
<dbReference type="AlphaFoldDB" id="A0A096PBP2"/>
<dbReference type="InterPro" id="IPR051842">
    <property type="entry name" value="uS12_prolyl_hydroxylase"/>
</dbReference>
<evidence type="ECO:0000259" key="5">
    <source>
        <dbReference type="SMART" id="SM00702"/>
    </source>
</evidence>
<feature type="region of interest" description="Disordered" evidence="4">
    <location>
        <begin position="217"/>
        <end position="254"/>
    </location>
</feature>
<dbReference type="Gene3D" id="2.60.120.620">
    <property type="entry name" value="q2cbj1_9rhob like domain"/>
    <property type="match status" value="1"/>
</dbReference>
<evidence type="ECO:0000313" key="7">
    <source>
        <dbReference type="Proteomes" id="UP000009170"/>
    </source>
</evidence>
<evidence type="ECO:0000256" key="1">
    <source>
        <dbReference type="ARBA" id="ARBA00001961"/>
    </source>
</evidence>
<evidence type="ECO:0000256" key="3">
    <source>
        <dbReference type="ARBA" id="ARBA00023002"/>
    </source>
</evidence>
<reference evidence="7" key="1">
    <citation type="journal article" date="2006" name="Proc. Natl. Acad. Sci. U.S.A.">
        <title>Genome analysis of the smallest free-living eukaryote Ostreococcus tauri unveils many unique features.</title>
        <authorList>
            <person name="Derelle E."/>
            <person name="Ferraz C."/>
            <person name="Rombauts S."/>
            <person name="Rouze P."/>
            <person name="Worden A.Z."/>
            <person name="Robbens S."/>
            <person name="Partensky F."/>
            <person name="Degroeve S."/>
            <person name="Echeynie S."/>
            <person name="Cooke R."/>
            <person name="Saeys Y."/>
            <person name="Wuyts J."/>
            <person name="Jabbari K."/>
            <person name="Bowler C."/>
            <person name="Panaud O."/>
            <person name="Piegu B."/>
            <person name="Ball S.G."/>
            <person name="Ral J.-P."/>
            <person name="Bouget F.-Y."/>
            <person name="Piganeau G."/>
            <person name="De Baets B."/>
            <person name="Picard A."/>
            <person name="Delseny M."/>
            <person name="Demaille J."/>
            <person name="Van de Peer Y."/>
            <person name="Moreau H."/>
        </authorList>
    </citation>
    <scope>NUCLEOTIDE SEQUENCE [LARGE SCALE GENOMIC DNA]</scope>
    <source>
        <strain evidence="7">OTTH 0595 / CCAP 157/2 / RCC745</strain>
    </source>
</reference>
<dbReference type="Pfam" id="PF13640">
    <property type="entry name" value="2OG-FeII_Oxy_3"/>
    <property type="match status" value="1"/>
</dbReference>
<dbReference type="RefSeq" id="XP_003082954.2">
    <property type="nucleotide sequence ID" value="XM_003082906.2"/>
</dbReference>
<comment type="cofactor">
    <cofactor evidence="1">
        <name>L-ascorbate</name>
        <dbReference type="ChEBI" id="CHEBI:38290"/>
    </cofactor>
</comment>